<organism evidence="6 7">
    <name type="scientific">Filobasidium floriforme</name>
    <dbReference type="NCBI Taxonomy" id="5210"/>
    <lineage>
        <taxon>Eukaryota</taxon>
        <taxon>Fungi</taxon>
        <taxon>Dikarya</taxon>
        <taxon>Basidiomycota</taxon>
        <taxon>Agaricomycotina</taxon>
        <taxon>Tremellomycetes</taxon>
        <taxon>Filobasidiales</taxon>
        <taxon>Filobasidiaceae</taxon>
        <taxon>Filobasidium</taxon>
    </lineage>
</organism>
<keyword evidence="2" id="KW-0547">Nucleotide-binding</keyword>
<dbReference type="GO" id="GO:0003924">
    <property type="term" value="F:GTPase activity"/>
    <property type="evidence" value="ECO:0007669"/>
    <property type="project" value="InterPro"/>
</dbReference>
<dbReference type="AlphaFoldDB" id="A0A8K0JNZ4"/>
<dbReference type="SUPFAM" id="SSF52540">
    <property type="entry name" value="P-loop containing nucleoside triphosphate hydrolases"/>
    <property type="match status" value="1"/>
</dbReference>
<name>A0A8K0JNZ4_9TREE</name>
<dbReference type="FunFam" id="3.40.50.300:FF:000091">
    <property type="entry name" value="Probable GTP-binding protein 1"/>
    <property type="match status" value="1"/>
</dbReference>
<feature type="compositionally biased region" description="Low complexity" evidence="4">
    <location>
        <begin position="29"/>
        <end position="49"/>
    </location>
</feature>
<dbReference type="EMBL" id="JABELV010000028">
    <property type="protein sequence ID" value="KAG7562629.1"/>
    <property type="molecule type" value="Genomic_DNA"/>
</dbReference>
<feature type="compositionally biased region" description="Low complexity" evidence="4">
    <location>
        <begin position="232"/>
        <end position="248"/>
    </location>
</feature>
<protein>
    <recommendedName>
        <fullName evidence="5">Tr-type G domain-containing protein</fullName>
    </recommendedName>
</protein>
<evidence type="ECO:0000256" key="3">
    <source>
        <dbReference type="ARBA" id="ARBA00023134"/>
    </source>
</evidence>
<feature type="domain" description="Tr-type G" evidence="5">
    <location>
        <begin position="270"/>
        <end position="515"/>
    </location>
</feature>
<dbReference type="Gene3D" id="2.40.30.10">
    <property type="entry name" value="Translation factors"/>
    <property type="match status" value="2"/>
</dbReference>
<dbReference type="InterPro" id="IPR027417">
    <property type="entry name" value="P-loop_NTPase"/>
</dbReference>
<feature type="compositionally biased region" description="Polar residues" evidence="4">
    <location>
        <begin position="1"/>
        <end position="16"/>
    </location>
</feature>
<comment type="caution">
    <text evidence="6">The sequence shown here is derived from an EMBL/GenBank/DDBJ whole genome shotgun (WGS) entry which is preliminary data.</text>
</comment>
<dbReference type="PANTHER" id="PTHR43721:SF9">
    <property type="entry name" value="GTP-BINDING PROTEIN 1"/>
    <property type="match status" value="1"/>
</dbReference>
<dbReference type="InterPro" id="IPR004161">
    <property type="entry name" value="EFTu-like_2"/>
</dbReference>
<evidence type="ECO:0000259" key="5">
    <source>
        <dbReference type="PROSITE" id="PS51722"/>
    </source>
</evidence>
<keyword evidence="3" id="KW-0342">GTP-binding</keyword>
<evidence type="ECO:0000256" key="4">
    <source>
        <dbReference type="SAM" id="MobiDB-lite"/>
    </source>
</evidence>
<proteinExistence type="inferred from homology"/>
<dbReference type="Pfam" id="PF03144">
    <property type="entry name" value="GTP_EFTU_D2"/>
    <property type="match status" value="1"/>
</dbReference>
<evidence type="ECO:0000313" key="6">
    <source>
        <dbReference type="EMBL" id="KAG7562629.1"/>
    </source>
</evidence>
<dbReference type="InterPro" id="IPR009000">
    <property type="entry name" value="Transl_B-barrel_sf"/>
</dbReference>
<accession>A0A8K0JNZ4</accession>
<gene>
    <name evidence="6" type="ORF">FFLO_01896</name>
</gene>
<dbReference type="Pfam" id="PF00009">
    <property type="entry name" value="GTP_EFTU"/>
    <property type="match status" value="1"/>
</dbReference>
<feature type="region of interest" description="Disordered" evidence="4">
    <location>
        <begin position="148"/>
        <end position="184"/>
    </location>
</feature>
<dbReference type="InterPro" id="IPR000795">
    <property type="entry name" value="T_Tr_GTP-bd_dom"/>
</dbReference>
<dbReference type="OrthoDB" id="248233at2759"/>
<dbReference type="PANTHER" id="PTHR43721">
    <property type="entry name" value="ELONGATION FACTOR TU-RELATED"/>
    <property type="match status" value="1"/>
</dbReference>
<dbReference type="InterPro" id="IPR050055">
    <property type="entry name" value="EF-Tu_GTPase"/>
</dbReference>
<dbReference type="InterPro" id="IPR009001">
    <property type="entry name" value="Transl_elong_EF1A/Init_IF2_C"/>
</dbReference>
<comment type="similarity">
    <text evidence="1">Belongs to the TRAFAC class translation factor GTPase superfamily. Classic translation factor GTPase family. EF-Tu/EF-1A subfamily.</text>
</comment>
<evidence type="ECO:0000256" key="1">
    <source>
        <dbReference type="ARBA" id="ARBA00007249"/>
    </source>
</evidence>
<dbReference type="PROSITE" id="PS51722">
    <property type="entry name" value="G_TR_2"/>
    <property type="match status" value="1"/>
</dbReference>
<reference evidence="6" key="1">
    <citation type="submission" date="2020-04" db="EMBL/GenBank/DDBJ databases">
        <title>Analysis of mating type loci in Filobasidium floriforme.</title>
        <authorList>
            <person name="Nowrousian M."/>
        </authorList>
    </citation>
    <scope>NUCLEOTIDE SEQUENCE</scope>
    <source>
        <strain evidence="6">CBS 6242</strain>
    </source>
</reference>
<dbReference type="CDD" id="cd03708">
    <property type="entry name" value="GTPBP_III"/>
    <property type="match status" value="1"/>
</dbReference>
<feature type="region of interest" description="Disordered" evidence="4">
    <location>
        <begin position="1"/>
        <end position="101"/>
    </location>
</feature>
<keyword evidence="7" id="KW-1185">Reference proteome</keyword>
<feature type="compositionally biased region" description="Basic and acidic residues" evidence="4">
    <location>
        <begin position="17"/>
        <end position="28"/>
    </location>
</feature>
<dbReference type="CDD" id="cd03694">
    <property type="entry name" value="GTPBP_II"/>
    <property type="match status" value="1"/>
</dbReference>
<dbReference type="InterPro" id="IPR035531">
    <property type="entry name" value="GTPBP1-like"/>
</dbReference>
<feature type="compositionally biased region" description="Low complexity" evidence="4">
    <location>
        <begin position="168"/>
        <end position="181"/>
    </location>
</feature>
<dbReference type="Gene3D" id="3.40.50.300">
    <property type="entry name" value="P-loop containing nucleotide triphosphate hydrolases"/>
    <property type="match status" value="1"/>
</dbReference>
<dbReference type="FunFam" id="2.40.30.10:FF:000014">
    <property type="entry name" value="Probable GTP-binding protein 1"/>
    <property type="match status" value="1"/>
</dbReference>
<dbReference type="SUPFAM" id="SSF50465">
    <property type="entry name" value="EF-Tu/eEF-1alpha/eIF2-gamma C-terminal domain"/>
    <property type="match status" value="1"/>
</dbReference>
<dbReference type="GO" id="GO:0005525">
    <property type="term" value="F:GTP binding"/>
    <property type="evidence" value="ECO:0007669"/>
    <property type="project" value="UniProtKB-KW"/>
</dbReference>
<dbReference type="GO" id="GO:0003746">
    <property type="term" value="F:translation elongation factor activity"/>
    <property type="evidence" value="ECO:0007669"/>
    <property type="project" value="TreeGrafter"/>
</dbReference>
<feature type="compositionally biased region" description="Basic and acidic residues" evidence="4">
    <location>
        <begin position="61"/>
        <end position="89"/>
    </location>
</feature>
<dbReference type="SUPFAM" id="SSF50447">
    <property type="entry name" value="Translation proteins"/>
    <property type="match status" value="1"/>
</dbReference>
<evidence type="ECO:0000313" key="7">
    <source>
        <dbReference type="Proteomes" id="UP000812966"/>
    </source>
</evidence>
<dbReference type="Proteomes" id="UP000812966">
    <property type="component" value="Unassembled WGS sequence"/>
</dbReference>
<feature type="region of interest" description="Disordered" evidence="4">
    <location>
        <begin position="227"/>
        <end position="252"/>
    </location>
</feature>
<evidence type="ECO:0000256" key="2">
    <source>
        <dbReference type="ARBA" id="ARBA00022741"/>
    </source>
</evidence>
<dbReference type="CDD" id="cd04165">
    <property type="entry name" value="GTPBP1_like"/>
    <property type="match status" value="1"/>
</dbReference>
<sequence>MATTLKAFQQEISSISDQKKAEHLRDLRQAQQQAVHGHGHGKSTSSTGTNKISGAAVKPKTVKDKEKEKVGKAEEVKAIPGDVKEKKDGEEEDAVMDVPDVSIEDLLHDTSSPTSTDPDPLQAKLGSLLVMQHGELILSLGHRPSANALFGPESGAAGNGPPHPSTEPGSGSPTKSKSSAALNVDSAGWIGRPVDKDSLERMLSRLRSIAEKFQAVLTQLYIHHEDDPPVPTISTPSNSPTTTSTNMSRQAKGPYGSWMIRIKPARAEEIIEVRCAVVGNVDSGKSTLTGVLTRGGLDDGRGKTRVALFRHKHELETGRTSSVGLEILGFSPQCDPVVPTGHAAANLDASTTGSTVAKREKIAWDEVCSKAAKVVSFIDLAGHERYLKTTLFGLTGCSPDYVCLIIGGNAGLIGMSKEHLGVSLALQVPIIICVTKIDMTPAHVLEQTVKQLVKVLKSPGCRKIPVFVESMEQAVNCASYLHSERITPIFMMSNVTGAGLPQLKTLLNCLPTSQGGSKYLTDAPLEFSISDVFSVPFAGSVASGIVVSGKVKVGDNVLLGPDSLGQFIPTSIKSIQKKRVDVETAEAGQSVSFALKKVRRSQLRKGMVILAKQEPPPKAIRRFEAQMLVLYHNTTIQPRYQAMCHINSVRQTVRIVSIDHPTGVLRTGDRAKVIFEFIQAPEYISAGAKVLVREARCRLLGVVTDVTR</sequence>